<sequence>MHVRGARRTGRAAGAHGRHAGSVRRAGRTSVLGQQARAVAGVRVCAAMGVLFAREHVLHPKSPK</sequence>
<protein>
    <submittedName>
        <fullName evidence="2">Uncharacterized protein</fullName>
    </submittedName>
</protein>
<evidence type="ECO:0000313" key="3">
    <source>
        <dbReference type="Proteomes" id="UP000233551"/>
    </source>
</evidence>
<dbReference type="AlphaFoldDB" id="A0A2I0HNC0"/>
<feature type="region of interest" description="Disordered" evidence="1">
    <location>
        <begin position="1"/>
        <end position="30"/>
    </location>
</feature>
<accession>A0A2I0HNC0</accession>
<reference evidence="2 3" key="1">
    <citation type="submission" date="2017-11" db="EMBL/GenBank/DDBJ databases">
        <title>De-novo sequencing of pomegranate (Punica granatum L.) genome.</title>
        <authorList>
            <person name="Akparov Z."/>
            <person name="Amiraslanov A."/>
            <person name="Hajiyeva S."/>
            <person name="Abbasov M."/>
            <person name="Kaur K."/>
            <person name="Hamwieh A."/>
            <person name="Solovyev V."/>
            <person name="Salamov A."/>
            <person name="Braich B."/>
            <person name="Kosarev P."/>
            <person name="Mahmoud A."/>
            <person name="Hajiyev E."/>
            <person name="Babayeva S."/>
            <person name="Izzatullayeva V."/>
            <person name="Mammadov A."/>
            <person name="Mammadov A."/>
            <person name="Sharifova S."/>
            <person name="Ojaghi J."/>
            <person name="Eynullazada K."/>
            <person name="Bayramov B."/>
            <person name="Abdulazimova A."/>
            <person name="Shahmuradov I."/>
        </authorList>
    </citation>
    <scope>NUCLEOTIDE SEQUENCE [LARGE SCALE GENOMIC DNA]</scope>
    <source>
        <strain evidence="3">cv. AG2017</strain>
        <tissue evidence="2">Leaf</tissue>
    </source>
</reference>
<feature type="compositionally biased region" description="Basic residues" evidence="1">
    <location>
        <begin position="1"/>
        <end position="27"/>
    </location>
</feature>
<dbReference type="Proteomes" id="UP000233551">
    <property type="component" value="Unassembled WGS sequence"/>
</dbReference>
<dbReference type="EMBL" id="PGOL01007074">
    <property type="protein sequence ID" value="PKI33073.1"/>
    <property type="molecule type" value="Genomic_DNA"/>
</dbReference>
<keyword evidence="3" id="KW-1185">Reference proteome</keyword>
<evidence type="ECO:0000256" key="1">
    <source>
        <dbReference type="SAM" id="MobiDB-lite"/>
    </source>
</evidence>
<evidence type="ECO:0000313" key="2">
    <source>
        <dbReference type="EMBL" id="PKI33073.1"/>
    </source>
</evidence>
<name>A0A2I0HNC0_PUNGR</name>
<comment type="caution">
    <text evidence="2">The sequence shown here is derived from an EMBL/GenBank/DDBJ whole genome shotgun (WGS) entry which is preliminary data.</text>
</comment>
<organism evidence="2 3">
    <name type="scientific">Punica granatum</name>
    <name type="common">Pomegranate</name>
    <dbReference type="NCBI Taxonomy" id="22663"/>
    <lineage>
        <taxon>Eukaryota</taxon>
        <taxon>Viridiplantae</taxon>
        <taxon>Streptophyta</taxon>
        <taxon>Embryophyta</taxon>
        <taxon>Tracheophyta</taxon>
        <taxon>Spermatophyta</taxon>
        <taxon>Magnoliopsida</taxon>
        <taxon>eudicotyledons</taxon>
        <taxon>Gunneridae</taxon>
        <taxon>Pentapetalae</taxon>
        <taxon>rosids</taxon>
        <taxon>malvids</taxon>
        <taxon>Myrtales</taxon>
        <taxon>Lythraceae</taxon>
        <taxon>Punica</taxon>
    </lineage>
</organism>
<proteinExistence type="predicted"/>
<gene>
    <name evidence="2" type="ORF">CRG98_046536</name>
</gene>